<proteinExistence type="predicted"/>
<dbReference type="RefSeq" id="WP_014102457.1">
    <property type="nucleotide sequence ID" value="NC_016026.1"/>
</dbReference>
<dbReference type="EMBL" id="CP002382">
    <property type="protein sequence ID" value="AEP09234.1"/>
    <property type="molecule type" value="Genomic_DNA"/>
</dbReference>
<sequence>MGRAKSYSFLLLVTGCALVFSGTLSAGYAQDISPVKTYTEKQEHYKFKPTDGTKKSTVDVYSRLGTTIKITLPPSEESKAEASATVECSAGQWSVVNGSLSGNCYDAFDYTYPEVHASDLNSMLADLRKEGYDPKYKKIGNRLGQDIYEISYFVPAMPVGPTHVSATAESKCVGGRVTSLKSPKDESGNQYSVKQHCVFDDTATPKIIGSHSDPSKNDDMFRIQTGASSYLEYIDRGAVGEPNRLKWIQRDSGAGEDLMMPAGPPGSFADWDAFIMNKPAVLSTVESACYPTTVSLCAGEKPKKMFPAPGHCGAAHKGYYADAAAILAVPYGQCVVGGPTKIVEKVNSASGLKTYHWECEGDPKDIEPAAQCYATQVIDGVCGTANGRTYTSASEISYASLCAFGTPSKVPSGGGSWAWTCQATGEGGKSPNCMASAKASMETCNAMSSEGAMVLVQDLSGSYWDDLPNLKNNMSAVLNDPDFKGWKVGLTSFTDFPSCTFCTPADWAYRNEMNLRDVSTSKAAILNEIGSWAAWNGGDWEESQYYAISRTVADFKGQTDRPLNIVLATDAISHHHVAPATLASQLKAANANLIVLATDFSFAGLPSPSAFYANFIRNYGLKGVVVNLAADSSNFRTALKAGLTNSYCSDPANLLGCGPLNGISCGDGSLGGSCKSGQTIVPQGHYTYYSGGGKRSVFQCQNQALKFVREDTL</sequence>
<evidence type="ECO:0000313" key="2">
    <source>
        <dbReference type="EMBL" id="AEP09234.1"/>
    </source>
</evidence>
<feature type="chain" id="PRO_5003432980" description="VWFA domain-containing protein" evidence="1">
    <location>
        <begin position="27"/>
        <end position="713"/>
    </location>
</feature>
<dbReference type="SUPFAM" id="SSF53300">
    <property type="entry name" value="vWA-like"/>
    <property type="match status" value="1"/>
</dbReference>
<keyword evidence="1" id="KW-0732">Signal</keyword>
<accession>G2KSF0</accession>
<feature type="signal peptide" evidence="1">
    <location>
        <begin position="1"/>
        <end position="26"/>
    </location>
</feature>
<dbReference type="STRING" id="856793.MICA_901"/>
<dbReference type="AlphaFoldDB" id="G2KSF0"/>
<evidence type="ECO:0008006" key="4">
    <source>
        <dbReference type="Google" id="ProtNLM"/>
    </source>
</evidence>
<gene>
    <name evidence="2" type="ordered locus">MICA_901</name>
</gene>
<dbReference type="InterPro" id="IPR036465">
    <property type="entry name" value="vWFA_dom_sf"/>
</dbReference>
<dbReference type="eggNOG" id="ENOG502ZVFV">
    <property type="taxonomic scope" value="Bacteria"/>
</dbReference>
<dbReference type="KEGG" id="mai:MICA_901"/>
<evidence type="ECO:0000313" key="3">
    <source>
        <dbReference type="Proteomes" id="UP000009286"/>
    </source>
</evidence>
<name>G2KSF0_MICAA</name>
<dbReference type="PROSITE" id="PS51257">
    <property type="entry name" value="PROKAR_LIPOPROTEIN"/>
    <property type="match status" value="1"/>
</dbReference>
<organism evidence="2 3">
    <name type="scientific">Micavibrio aeruginosavorus (strain ARL-13)</name>
    <dbReference type="NCBI Taxonomy" id="856793"/>
    <lineage>
        <taxon>Bacteria</taxon>
        <taxon>Pseudomonadati</taxon>
        <taxon>Bdellovibrionota</taxon>
        <taxon>Bdellovibrionia</taxon>
        <taxon>Bdellovibrionales</taxon>
        <taxon>Pseudobdellovibrionaceae</taxon>
        <taxon>Micavibrio</taxon>
    </lineage>
</organism>
<reference evidence="2 3" key="1">
    <citation type="journal article" date="2011" name="BMC Genomics">
        <title>Genomic insights into an obligate epibiotic bacterial predator: Micavibrio aeruginosavorus ARL-13.</title>
        <authorList>
            <person name="Wang Z."/>
            <person name="Kadouri D."/>
            <person name="Wu M."/>
        </authorList>
    </citation>
    <scope>NUCLEOTIDE SEQUENCE [LARGE SCALE GENOMIC DNA]</scope>
    <source>
        <strain evidence="2 3">ARL-13</strain>
    </source>
</reference>
<protein>
    <recommendedName>
        <fullName evidence="4">VWFA domain-containing protein</fullName>
    </recommendedName>
</protein>
<dbReference type="Gene3D" id="3.40.50.410">
    <property type="entry name" value="von Willebrand factor, type A domain"/>
    <property type="match status" value="1"/>
</dbReference>
<dbReference type="Proteomes" id="UP000009286">
    <property type="component" value="Chromosome"/>
</dbReference>
<evidence type="ECO:0000256" key="1">
    <source>
        <dbReference type="SAM" id="SignalP"/>
    </source>
</evidence>
<dbReference type="HOGENOM" id="CLU_387230_0_0_5"/>
<keyword evidence="3" id="KW-1185">Reference proteome</keyword>